<dbReference type="Proteomes" id="UP000032141">
    <property type="component" value="Chromosome C7"/>
</dbReference>
<reference evidence="2" key="2">
    <citation type="submission" date="2015-03" db="UniProtKB">
        <authorList>
            <consortium name="EnsemblPlants"/>
        </authorList>
    </citation>
    <scope>IDENTIFICATION</scope>
</reference>
<keyword evidence="1" id="KW-0812">Transmembrane</keyword>
<dbReference type="OMA" id="VMFRFAT"/>
<dbReference type="EnsemblPlants" id="Bo7g061550.1">
    <property type="protein sequence ID" value="Bo7g061550.1"/>
    <property type="gene ID" value="Bo7g061550"/>
</dbReference>
<dbReference type="AlphaFoldDB" id="A0A0D3D7T7"/>
<protein>
    <submittedName>
        <fullName evidence="2">Uncharacterized protein</fullName>
    </submittedName>
</protein>
<reference evidence="2 3" key="1">
    <citation type="journal article" date="2014" name="Genome Biol.">
        <title>Transcriptome and methylome profiling reveals relics of genome dominance in the mesopolyploid Brassica oleracea.</title>
        <authorList>
            <person name="Parkin I.A."/>
            <person name="Koh C."/>
            <person name="Tang H."/>
            <person name="Robinson S.J."/>
            <person name="Kagale S."/>
            <person name="Clarke W.E."/>
            <person name="Town C.D."/>
            <person name="Nixon J."/>
            <person name="Krishnakumar V."/>
            <person name="Bidwell S.L."/>
            <person name="Denoeud F."/>
            <person name="Belcram H."/>
            <person name="Links M.G."/>
            <person name="Just J."/>
            <person name="Clarke C."/>
            <person name="Bender T."/>
            <person name="Huebert T."/>
            <person name="Mason A.S."/>
            <person name="Pires J.C."/>
            <person name="Barker G."/>
            <person name="Moore J."/>
            <person name="Walley P.G."/>
            <person name="Manoli S."/>
            <person name="Batley J."/>
            <person name="Edwards D."/>
            <person name="Nelson M.N."/>
            <person name="Wang X."/>
            <person name="Paterson A.H."/>
            <person name="King G."/>
            <person name="Bancroft I."/>
            <person name="Chalhoub B."/>
            <person name="Sharpe A.G."/>
        </authorList>
    </citation>
    <scope>NUCLEOTIDE SEQUENCE</scope>
    <source>
        <strain evidence="2 3">cv. TO1000</strain>
    </source>
</reference>
<evidence type="ECO:0000256" key="1">
    <source>
        <dbReference type="SAM" id="Phobius"/>
    </source>
</evidence>
<keyword evidence="1" id="KW-0472">Membrane</keyword>
<sequence>MVSQGPMYVCGGCCSLCHMGACNLSILSVFSGFLVLPAIATRFRLVMFRFATTCLLEGHKASEISQEEEAKDASSTIYVKKDYEKL</sequence>
<name>A0A0D3D7T7_BRAOL</name>
<evidence type="ECO:0000313" key="3">
    <source>
        <dbReference type="Proteomes" id="UP000032141"/>
    </source>
</evidence>
<dbReference type="Gramene" id="Bo7g061550.1">
    <property type="protein sequence ID" value="Bo7g061550.1"/>
    <property type="gene ID" value="Bo7g061550"/>
</dbReference>
<proteinExistence type="predicted"/>
<keyword evidence="1" id="KW-1133">Transmembrane helix</keyword>
<keyword evidence="3" id="KW-1185">Reference proteome</keyword>
<evidence type="ECO:0000313" key="2">
    <source>
        <dbReference type="EnsemblPlants" id="Bo7g061550.1"/>
    </source>
</evidence>
<dbReference type="HOGENOM" id="CLU_2501066_0_0_1"/>
<organism evidence="2 3">
    <name type="scientific">Brassica oleracea var. oleracea</name>
    <dbReference type="NCBI Taxonomy" id="109376"/>
    <lineage>
        <taxon>Eukaryota</taxon>
        <taxon>Viridiplantae</taxon>
        <taxon>Streptophyta</taxon>
        <taxon>Embryophyta</taxon>
        <taxon>Tracheophyta</taxon>
        <taxon>Spermatophyta</taxon>
        <taxon>Magnoliopsida</taxon>
        <taxon>eudicotyledons</taxon>
        <taxon>Gunneridae</taxon>
        <taxon>Pentapetalae</taxon>
        <taxon>rosids</taxon>
        <taxon>malvids</taxon>
        <taxon>Brassicales</taxon>
        <taxon>Brassicaceae</taxon>
        <taxon>Brassiceae</taxon>
        <taxon>Brassica</taxon>
    </lineage>
</organism>
<feature type="transmembrane region" description="Helical" evidence="1">
    <location>
        <begin position="6"/>
        <end position="39"/>
    </location>
</feature>
<accession>A0A0D3D7T7</accession>